<dbReference type="EMBL" id="JBHSJF010000008">
    <property type="protein sequence ID" value="MFC5069786.1"/>
    <property type="molecule type" value="Genomic_DNA"/>
</dbReference>
<dbReference type="CDD" id="cd00092">
    <property type="entry name" value="HTH_CRP"/>
    <property type="match status" value="1"/>
</dbReference>
<keyword evidence="3" id="KW-0804">Transcription</keyword>
<sequence>MLTACSTIGVAHEERIDACHSAPRSEQLSGTGTVPAVVMSYAADERVFGQGMPRRFVYKVKSGVVRTFTLLGDGRRQIDAFHFPDDVFGLELNDDHSLSAEAVAATQLLVFQRSLIDRAAENNCAMAQELLSLTGRTLERTRAQVVLSRRSAIERLANFLLNLGSRVGTETSVDLPMSRYDIADYLGLTIETVSRMLSELERIDAIVLTTTRHIVFRDRVKLTVLSNPPMG</sequence>
<name>A0ABV9Z6F3_9HYPH</name>
<keyword evidence="1" id="KW-0805">Transcription regulation</keyword>
<dbReference type="InterPro" id="IPR018335">
    <property type="entry name" value="Tscrpt_reg_HTH_Crp-type_CS"/>
</dbReference>
<evidence type="ECO:0000256" key="2">
    <source>
        <dbReference type="ARBA" id="ARBA00023125"/>
    </source>
</evidence>
<keyword evidence="2" id="KW-0238">DNA-binding</keyword>
<evidence type="ECO:0000256" key="1">
    <source>
        <dbReference type="ARBA" id="ARBA00023015"/>
    </source>
</evidence>
<dbReference type="PANTHER" id="PTHR24567">
    <property type="entry name" value="CRP FAMILY TRANSCRIPTIONAL REGULATORY PROTEIN"/>
    <property type="match status" value="1"/>
</dbReference>
<dbReference type="InterPro" id="IPR050397">
    <property type="entry name" value="Env_Response_Regulators"/>
</dbReference>
<dbReference type="Pfam" id="PF13545">
    <property type="entry name" value="HTH_Crp_2"/>
    <property type="match status" value="1"/>
</dbReference>
<dbReference type="RefSeq" id="WP_114957886.1">
    <property type="nucleotide sequence ID" value="NZ_JBHSJF010000008.1"/>
</dbReference>
<evidence type="ECO:0000256" key="3">
    <source>
        <dbReference type="ARBA" id="ARBA00023163"/>
    </source>
</evidence>
<evidence type="ECO:0000313" key="6">
    <source>
        <dbReference type="Proteomes" id="UP001595796"/>
    </source>
</evidence>
<dbReference type="SMART" id="SM00100">
    <property type="entry name" value="cNMP"/>
    <property type="match status" value="1"/>
</dbReference>
<dbReference type="InterPro" id="IPR012318">
    <property type="entry name" value="HTH_CRP"/>
</dbReference>
<dbReference type="SUPFAM" id="SSF51206">
    <property type="entry name" value="cAMP-binding domain-like"/>
    <property type="match status" value="1"/>
</dbReference>
<dbReference type="SMART" id="SM00419">
    <property type="entry name" value="HTH_CRP"/>
    <property type="match status" value="1"/>
</dbReference>
<dbReference type="InterPro" id="IPR000595">
    <property type="entry name" value="cNMP-bd_dom"/>
</dbReference>
<dbReference type="PROSITE" id="PS51063">
    <property type="entry name" value="HTH_CRP_2"/>
    <property type="match status" value="1"/>
</dbReference>
<dbReference type="InterPro" id="IPR014710">
    <property type="entry name" value="RmlC-like_jellyroll"/>
</dbReference>
<dbReference type="SUPFAM" id="SSF46785">
    <property type="entry name" value="Winged helix' DNA-binding domain"/>
    <property type="match status" value="1"/>
</dbReference>
<dbReference type="InterPro" id="IPR036390">
    <property type="entry name" value="WH_DNA-bd_sf"/>
</dbReference>
<dbReference type="PRINTS" id="PR00034">
    <property type="entry name" value="HTHCRP"/>
</dbReference>
<evidence type="ECO:0000313" key="5">
    <source>
        <dbReference type="EMBL" id="MFC5069786.1"/>
    </source>
</evidence>
<dbReference type="Gene3D" id="1.10.10.10">
    <property type="entry name" value="Winged helix-like DNA-binding domain superfamily/Winged helix DNA-binding domain"/>
    <property type="match status" value="1"/>
</dbReference>
<comment type="caution">
    <text evidence="5">The sequence shown here is derived from an EMBL/GenBank/DDBJ whole genome shotgun (WGS) entry which is preliminary data.</text>
</comment>
<proteinExistence type="predicted"/>
<dbReference type="Pfam" id="PF00027">
    <property type="entry name" value="cNMP_binding"/>
    <property type="match status" value="1"/>
</dbReference>
<accession>A0ABV9Z6F3</accession>
<dbReference type="PANTHER" id="PTHR24567:SF75">
    <property type="entry name" value="FUMARATE AND NITRATE REDUCTION REGULATORY PROTEIN"/>
    <property type="match status" value="1"/>
</dbReference>
<evidence type="ECO:0000259" key="4">
    <source>
        <dbReference type="PROSITE" id="PS51063"/>
    </source>
</evidence>
<gene>
    <name evidence="5" type="ORF">ACFPFW_17360</name>
</gene>
<dbReference type="InterPro" id="IPR036388">
    <property type="entry name" value="WH-like_DNA-bd_sf"/>
</dbReference>
<reference evidence="6" key="1">
    <citation type="journal article" date="2019" name="Int. J. Syst. Evol. Microbiol.">
        <title>The Global Catalogue of Microorganisms (GCM) 10K type strain sequencing project: providing services to taxonomists for standard genome sequencing and annotation.</title>
        <authorList>
            <consortium name="The Broad Institute Genomics Platform"/>
            <consortium name="The Broad Institute Genome Sequencing Center for Infectious Disease"/>
            <person name="Wu L."/>
            <person name="Ma J."/>
        </authorList>
    </citation>
    <scope>NUCLEOTIDE SEQUENCE [LARGE SCALE GENOMIC DNA]</scope>
    <source>
        <strain evidence="6">CGMCC 1.16444</strain>
    </source>
</reference>
<dbReference type="CDD" id="cd00038">
    <property type="entry name" value="CAP_ED"/>
    <property type="match status" value="1"/>
</dbReference>
<protein>
    <submittedName>
        <fullName evidence="5">Helix-turn-helix domain-containing protein</fullName>
    </submittedName>
</protein>
<dbReference type="Gene3D" id="2.60.120.10">
    <property type="entry name" value="Jelly Rolls"/>
    <property type="match status" value="1"/>
</dbReference>
<keyword evidence="6" id="KW-1185">Reference proteome</keyword>
<dbReference type="PROSITE" id="PS00042">
    <property type="entry name" value="HTH_CRP_1"/>
    <property type="match status" value="1"/>
</dbReference>
<dbReference type="Proteomes" id="UP001595796">
    <property type="component" value="Unassembled WGS sequence"/>
</dbReference>
<dbReference type="InterPro" id="IPR018490">
    <property type="entry name" value="cNMP-bd_dom_sf"/>
</dbReference>
<organism evidence="5 6">
    <name type="scientific">Flaviflagellibacter deserti</name>
    <dbReference type="NCBI Taxonomy" id="2267266"/>
    <lineage>
        <taxon>Bacteria</taxon>
        <taxon>Pseudomonadati</taxon>
        <taxon>Pseudomonadota</taxon>
        <taxon>Alphaproteobacteria</taxon>
        <taxon>Hyphomicrobiales</taxon>
        <taxon>Flaviflagellibacter</taxon>
    </lineage>
</organism>
<feature type="domain" description="HTH crp-type" evidence="4">
    <location>
        <begin position="150"/>
        <end position="220"/>
    </location>
</feature>